<dbReference type="STRING" id="178035.A0A154PFH8"/>
<feature type="signal peptide" evidence="1">
    <location>
        <begin position="1"/>
        <end position="20"/>
    </location>
</feature>
<keyword evidence="3" id="KW-1185">Reference proteome</keyword>
<protein>
    <submittedName>
        <fullName evidence="2">Uncharacterized protein</fullName>
    </submittedName>
</protein>
<dbReference type="AlphaFoldDB" id="A0A154PFH8"/>
<gene>
    <name evidence="2" type="ORF">WN55_00347</name>
</gene>
<proteinExistence type="predicted"/>
<name>A0A154PFH8_DUFNO</name>
<dbReference type="EMBL" id="KQ434893">
    <property type="protein sequence ID" value="KZC10595.1"/>
    <property type="molecule type" value="Genomic_DNA"/>
</dbReference>
<evidence type="ECO:0000256" key="1">
    <source>
        <dbReference type="SAM" id="SignalP"/>
    </source>
</evidence>
<dbReference type="Proteomes" id="UP000076502">
    <property type="component" value="Unassembled WGS sequence"/>
</dbReference>
<evidence type="ECO:0000313" key="2">
    <source>
        <dbReference type="EMBL" id="KZC10595.1"/>
    </source>
</evidence>
<feature type="chain" id="PRO_5007599536" evidence="1">
    <location>
        <begin position="21"/>
        <end position="192"/>
    </location>
</feature>
<reference evidence="2 3" key="1">
    <citation type="submission" date="2015-07" db="EMBL/GenBank/DDBJ databases">
        <title>The genome of Dufourea novaeangliae.</title>
        <authorList>
            <person name="Pan H."/>
            <person name="Kapheim K."/>
        </authorList>
    </citation>
    <scope>NUCLEOTIDE SEQUENCE [LARGE SCALE GENOMIC DNA]</scope>
    <source>
        <strain evidence="2">0120121106</strain>
        <tissue evidence="2">Whole body</tissue>
    </source>
</reference>
<organism evidence="2 3">
    <name type="scientific">Dufourea novaeangliae</name>
    <name type="common">Sweat bee</name>
    <dbReference type="NCBI Taxonomy" id="178035"/>
    <lineage>
        <taxon>Eukaryota</taxon>
        <taxon>Metazoa</taxon>
        <taxon>Ecdysozoa</taxon>
        <taxon>Arthropoda</taxon>
        <taxon>Hexapoda</taxon>
        <taxon>Insecta</taxon>
        <taxon>Pterygota</taxon>
        <taxon>Neoptera</taxon>
        <taxon>Endopterygota</taxon>
        <taxon>Hymenoptera</taxon>
        <taxon>Apocrita</taxon>
        <taxon>Aculeata</taxon>
        <taxon>Apoidea</taxon>
        <taxon>Anthophila</taxon>
        <taxon>Halictidae</taxon>
        <taxon>Rophitinae</taxon>
        <taxon>Dufourea</taxon>
    </lineage>
</organism>
<evidence type="ECO:0000313" key="3">
    <source>
        <dbReference type="Proteomes" id="UP000076502"/>
    </source>
</evidence>
<sequence length="192" mass="23063">MRIFLFNMLVMGMLLYGAELYGYKKRKEVEKVQIRYLKRTLRINIRSPEYIVLEETKREKIGIRTGIRTWRFEEGVREGDGRKLVKECLKEKESVRIQTKSSEERQEYRNKNGIGIRGAQLRRERGVEIIEELRMRDFQVQQQVQYNKVQKSKFNQRYTYISTMQLPEYLKVEGKPTDQKLIPPVRCGSLEY</sequence>
<keyword evidence="1" id="KW-0732">Signal</keyword>
<dbReference type="OrthoDB" id="7617264at2759"/>
<accession>A0A154PFH8</accession>